<dbReference type="AlphaFoldDB" id="A0A517VLR4"/>
<dbReference type="KEGG" id="gax:Pan161_56310"/>
<keyword evidence="2" id="KW-1185">Reference proteome</keyword>
<accession>A0A517VLR4</accession>
<sequence length="102" mass="11243">MKLSLMTAGFSPILKMKLLAQVPIKRVTTDFSESSVCEINHTHLQVYPDNFRFVQSSETRNAGISCLSESTTSSETLVLLRLNSFSLEVTVRYATPASVTAV</sequence>
<gene>
    <name evidence="1" type="ORF">Pan161_56310</name>
</gene>
<dbReference type="EMBL" id="CP036343">
    <property type="protein sequence ID" value="QDT93944.1"/>
    <property type="molecule type" value="Genomic_DNA"/>
</dbReference>
<name>A0A517VLR4_9PLAN</name>
<reference evidence="1 2" key="1">
    <citation type="submission" date="2019-02" db="EMBL/GenBank/DDBJ databases">
        <title>Deep-cultivation of Planctomycetes and their phenomic and genomic characterization uncovers novel biology.</title>
        <authorList>
            <person name="Wiegand S."/>
            <person name="Jogler M."/>
            <person name="Boedeker C."/>
            <person name="Pinto D."/>
            <person name="Vollmers J."/>
            <person name="Rivas-Marin E."/>
            <person name="Kohn T."/>
            <person name="Peeters S.H."/>
            <person name="Heuer A."/>
            <person name="Rast P."/>
            <person name="Oberbeckmann S."/>
            <person name="Bunk B."/>
            <person name="Jeske O."/>
            <person name="Meyerdierks A."/>
            <person name="Storesund J.E."/>
            <person name="Kallscheuer N."/>
            <person name="Luecker S."/>
            <person name="Lage O.M."/>
            <person name="Pohl T."/>
            <person name="Merkel B.J."/>
            <person name="Hornburger P."/>
            <person name="Mueller R.-W."/>
            <person name="Bruemmer F."/>
            <person name="Labrenz M."/>
            <person name="Spormann A.M."/>
            <person name="Op den Camp H."/>
            <person name="Overmann J."/>
            <person name="Amann R."/>
            <person name="Jetten M.S.M."/>
            <person name="Mascher T."/>
            <person name="Medema M.H."/>
            <person name="Devos D.P."/>
            <person name="Kaster A.-K."/>
            <person name="Ovreas L."/>
            <person name="Rohde M."/>
            <person name="Galperin M.Y."/>
            <person name="Jogler C."/>
        </authorList>
    </citation>
    <scope>NUCLEOTIDE SEQUENCE [LARGE SCALE GENOMIC DNA]</scope>
    <source>
        <strain evidence="1 2">Pan161</strain>
    </source>
</reference>
<evidence type="ECO:0000313" key="1">
    <source>
        <dbReference type="EMBL" id="QDT93944.1"/>
    </source>
</evidence>
<organism evidence="1 2">
    <name type="scientific">Gimesia algae</name>
    <dbReference type="NCBI Taxonomy" id="2527971"/>
    <lineage>
        <taxon>Bacteria</taxon>
        <taxon>Pseudomonadati</taxon>
        <taxon>Planctomycetota</taxon>
        <taxon>Planctomycetia</taxon>
        <taxon>Planctomycetales</taxon>
        <taxon>Planctomycetaceae</taxon>
        <taxon>Gimesia</taxon>
    </lineage>
</organism>
<evidence type="ECO:0000313" key="2">
    <source>
        <dbReference type="Proteomes" id="UP000316855"/>
    </source>
</evidence>
<protein>
    <submittedName>
        <fullName evidence="1">Uncharacterized protein</fullName>
    </submittedName>
</protein>
<proteinExistence type="predicted"/>
<dbReference type="Proteomes" id="UP000316855">
    <property type="component" value="Chromosome"/>
</dbReference>